<evidence type="ECO:0000313" key="14">
    <source>
        <dbReference type="Proteomes" id="UP000019375"/>
    </source>
</evidence>
<dbReference type="EMBL" id="HG316456">
    <property type="protein sequence ID" value="CDF89171.1"/>
    <property type="molecule type" value="Genomic_DNA"/>
</dbReference>
<keyword evidence="7" id="KW-0271">Exosome</keyword>
<dbReference type="GO" id="GO:0034476">
    <property type="term" value="P:U5 snRNA 3'-end processing"/>
    <property type="evidence" value="ECO:0007669"/>
    <property type="project" value="TreeGrafter"/>
</dbReference>
<name>A0A8J2T5V6_ZYGB2</name>
<keyword evidence="14" id="KW-1185">Reference proteome</keyword>
<dbReference type="GO" id="GO:0000467">
    <property type="term" value="P:exonucleolytic trimming to generate mature 3'-end of 5.8S rRNA from tricistronic rRNA transcript (SSU-rRNA, 5.8S rRNA, LSU-rRNA)"/>
    <property type="evidence" value="ECO:0007669"/>
    <property type="project" value="UniProtKB-ARBA"/>
</dbReference>
<dbReference type="GO" id="GO:0034473">
    <property type="term" value="P:U1 snRNA 3'-end processing"/>
    <property type="evidence" value="ECO:0007669"/>
    <property type="project" value="TreeGrafter"/>
</dbReference>
<evidence type="ECO:0000256" key="4">
    <source>
        <dbReference type="ARBA" id="ARBA00019572"/>
    </source>
</evidence>
<dbReference type="GO" id="GO:0071028">
    <property type="term" value="P:nuclear mRNA surveillance"/>
    <property type="evidence" value="ECO:0007669"/>
    <property type="project" value="TreeGrafter"/>
</dbReference>
<dbReference type="InterPro" id="IPR050590">
    <property type="entry name" value="Exosome_comp_Rrp42_subfam"/>
</dbReference>
<feature type="domain" description="Exoribonuclease phosphorolytic" evidence="11">
    <location>
        <begin position="32"/>
        <end position="165"/>
    </location>
</feature>
<keyword evidence="6" id="KW-0698">rRNA processing</keyword>
<dbReference type="InterPro" id="IPR001247">
    <property type="entry name" value="ExoRNase_PH_dom1"/>
</dbReference>
<dbReference type="InterPro" id="IPR015847">
    <property type="entry name" value="ExoRNase_PH_dom2"/>
</dbReference>
<keyword evidence="5" id="KW-0963">Cytoplasm</keyword>
<dbReference type="InterPro" id="IPR020568">
    <property type="entry name" value="Ribosomal_Su5_D2-typ_SF"/>
</dbReference>
<protein>
    <recommendedName>
        <fullName evidence="4">Exosome complex component RRP45</fullName>
    </recommendedName>
    <alternativeName>
        <fullName evidence="10">Ribosomal RNA-processing protein 45</fullName>
    </alternativeName>
</protein>
<evidence type="ECO:0000259" key="11">
    <source>
        <dbReference type="Pfam" id="PF01138"/>
    </source>
</evidence>
<proteinExistence type="inferred from homology"/>
<dbReference type="GO" id="GO:0005730">
    <property type="term" value="C:nucleolus"/>
    <property type="evidence" value="ECO:0007669"/>
    <property type="project" value="UniProtKB-SubCell"/>
</dbReference>
<dbReference type="Proteomes" id="UP000019375">
    <property type="component" value="Unassembled WGS sequence"/>
</dbReference>
<evidence type="ECO:0000256" key="6">
    <source>
        <dbReference type="ARBA" id="ARBA00022552"/>
    </source>
</evidence>
<evidence type="ECO:0000256" key="8">
    <source>
        <dbReference type="ARBA" id="ARBA00022884"/>
    </source>
</evidence>
<comment type="similarity">
    <text evidence="3">Belongs to the RNase PH family.</text>
</comment>
<dbReference type="SUPFAM" id="SSF55666">
    <property type="entry name" value="Ribonuclease PH domain 2-like"/>
    <property type="match status" value="1"/>
</dbReference>
<dbReference type="InterPro" id="IPR036345">
    <property type="entry name" value="ExoRNase_PH_dom2_sf"/>
</dbReference>
<gene>
    <name evidence="13" type="ORF">BN860_10858g</name>
</gene>
<dbReference type="InterPro" id="IPR027408">
    <property type="entry name" value="PNPase/RNase_PH_dom_sf"/>
</dbReference>
<evidence type="ECO:0000256" key="2">
    <source>
        <dbReference type="ARBA" id="ARBA00004604"/>
    </source>
</evidence>
<evidence type="ECO:0000256" key="7">
    <source>
        <dbReference type="ARBA" id="ARBA00022835"/>
    </source>
</evidence>
<evidence type="ECO:0000256" key="1">
    <source>
        <dbReference type="ARBA" id="ARBA00004496"/>
    </source>
</evidence>
<dbReference type="Pfam" id="PF03725">
    <property type="entry name" value="RNase_PH_C"/>
    <property type="match status" value="1"/>
</dbReference>
<dbReference type="InterPro" id="IPR033100">
    <property type="entry name" value="Rrp45"/>
</dbReference>
<organism evidence="13 14">
    <name type="scientific">Zygosaccharomyces bailii (strain CLIB 213 / ATCC 58445 / CBS 680 / BCRC 21525 / NBRC 1098 / NCYC 1416 / NRRL Y-2227)</name>
    <dbReference type="NCBI Taxonomy" id="1333698"/>
    <lineage>
        <taxon>Eukaryota</taxon>
        <taxon>Fungi</taxon>
        <taxon>Dikarya</taxon>
        <taxon>Ascomycota</taxon>
        <taxon>Saccharomycotina</taxon>
        <taxon>Saccharomycetes</taxon>
        <taxon>Saccharomycetales</taxon>
        <taxon>Saccharomycetaceae</taxon>
        <taxon>Zygosaccharomyces</taxon>
    </lineage>
</organism>
<dbReference type="GO" id="GO:0000176">
    <property type="term" value="C:nuclear exosome (RNase complex)"/>
    <property type="evidence" value="ECO:0007669"/>
    <property type="project" value="UniProtKB-ARBA"/>
</dbReference>
<dbReference type="AlphaFoldDB" id="A0A8J2T5V6"/>
<evidence type="ECO:0000256" key="5">
    <source>
        <dbReference type="ARBA" id="ARBA00022490"/>
    </source>
</evidence>
<dbReference type="OrthoDB" id="10264038at2759"/>
<comment type="subcellular location">
    <subcellularLocation>
        <location evidence="1">Cytoplasm</location>
    </subcellularLocation>
    <subcellularLocation>
        <location evidence="2">Nucleus</location>
        <location evidence="2">Nucleolus</location>
    </subcellularLocation>
</comment>
<dbReference type="GO" id="GO:0071038">
    <property type="term" value="P:TRAMP-dependent tRNA surveillance pathway"/>
    <property type="evidence" value="ECO:0007669"/>
    <property type="project" value="TreeGrafter"/>
</dbReference>
<dbReference type="PANTHER" id="PTHR11097">
    <property type="entry name" value="EXOSOME COMPLEX EXONUCLEASE RIBOSOMAL RNA PROCESSING PROTEIN"/>
    <property type="match status" value="1"/>
</dbReference>
<dbReference type="CDD" id="cd11368">
    <property type="entry name" value="RNase_PH_RRP45"/>
    <property type="match status" value="1"/>
</dbReference>
<evidence type="ECO:0000313" key="13">
    <source>
        <dbReference type="EMBL" id="CDF89171.1"/>
    </source>
</evidence>
<feature type="domain" description="Exoribonuclease phosphorolytic" evidence="12">
    <location>
        <begin position="191"/>
        <end position="261"/>
    </location>
</feature>
<evidence type="ECO:0000256" key="9">
    <source>
        <dbReference type="ARBA" id="ARBA00023242"/>
    </source>
</evidence>
<dbReference type="PANTHER" id="PTHR11097:SF14">
    <property type="entry name" value="EXOSOME COMPLEX COMPONENT RRP45"/>
    <property type="match status" value="1"/>
</dbReference>
<dbReference type="SUPFAM" id="SSF54211">
    <property type="entry name" value="Ribosomal protein S5 domain 2-like"/>
    <property type="match status" value="1"/>
</dbReference>
<sequence>MAKDIELSNSENKFILEALRQNFRLDGRSFDQFRDLNISFGKEYGDVTITMGKTKVHCRISCQIAQPYEDRPFEGLFLISTETSPMAGPQFENGNSTGEDEVLCARIIEKAVRRSSALDIEGLCIVAGSKCWAIRADVHFLDCDGGFIDASCIAVMTALLHFRKPDITVLGDRVTIHPADEREPVPLGILHIPICVTFSFFNPQGTEENIKGDSNAEIAIIDANLQEELLRDGTLTVTLNKNREVVQISKAGGLPMDALSLMENCHKAFAITEKLTAQILSCVKEDEIRRNKYAGLLSSENDREATV</sequence>
<evidence type="ECO:0000259" key="12">
    <source>
        <dbReference type="Pfam" id="PF03725"/>
    </source>
</evidence>
<dbReference type="FunFam" id="3.30.230.70:FF:000005">
    <property type="entry name" value="Exosome complex component RRP45"/>
    <property type="match status" value="1"/>
</dbReference>
<dbReference type="GO" id="GO:0016075">
    <property type="term" value="P:rRNA catabolic process"/>
    <property type="evidence" value="ECO:0007669"/>
    <property type="project" value="TreeGrafter"/>
</dbReference>
<dbReference type="GO" id="GO:0035925">
    <property type="term" value="F:mRNA 3'-UTR AU-rich region binding"/>
    <property type="evidence" value="ECO:0007669"/>
    <property type="project" value="TreeGrafter"/>
</dbReference>
<dbReference type="GO" id="GO:0071035">
    <property type="term" value="P:nuclear polyadenylation-dependent rRNA catabolic process"/>
    <property type="evidence" value="ECO:0007669"/>
    <property type="project" value="TreeGrafter"/>
</dbReference>
<evidence type="ECO:0000256" key="10">
    <source>
        <dbReference type="ARBA" id="ARBA00077933"/>
    </source>
</evidence>
<evidence type="ECO:0000256" key="3">
    <source>
        <dbReference type="ARBA" id="ARBA00006678"/>
    </source>
</evidence>
<accession>A0A8J2T5V6</accession>
<keyword evidence="9" id="KW-0539">Nucleus</keyword>
<dbReference type="Pfam" id="PF01138">
    <property type="entry name" value="RNase_PH"/>
    <property type="match status" value="1"/>
</dbReference>
<dbReference type="Gene3D" id="3.30.230.70">
    <property type="entry name" value="GHMP Kinase, N-terminal domain"/>
    <property type="match status" value="1"/>
</dbReference>
<dbReference type="GO" id="GO:0034475">
    <property type="term" value="P:U4 snRNA 3'-end processing"/>
    <property type="evidence" value="ECO:0007669"/>
    <property type="project" value="TreeGrafter"/>
</dbReference>
<keyword evidence="8" id="KW-0694">RNA-binding</keyword>
<dbReference type="GO" id="GO:0000177">
    <property type="term" value="C:cytoplasmic exosome (RNase complex)"/>
    <property type="evidence" value="ECO:0007669"/>
    <property type="project" value="TreeGrafter"/>
</dbReference>
<reference evidence="14" key="1">
    <citation type="journal article" date="2013" name="Genome Announc.">
        <title>Genome sequence of the food spoilage yeast Zygosaccharomyces bailii CLIB 213(T).</title>
        <authorList>
            <person name="Galeote V."/>
            <person name="Bigey F."/>
            <person name="Devillers H."/>
            <person name="Neuveglise C."/>
            <person name="Dequin S."/>
        </authorList>
    </citation>
    <scope>NUCLEOTIDE SEQUENCE [LARGE SCALE GENOMIC DNA]</scope>
    <source>
        <strain evidence="14">CLIB 213 / ATCC 58445 / CBS 680 / CCRC 21525 / NBRC 1098 / NCYC 1416 / NRRL Y-2227</strain>
    </source>
</reference>